<sequence length="145" mass="14880">MTTPTRPRLGPRTRVALALGAAALLAALGVARTLEPDPRGFGTHERLGLPPCASRLRTGVGCPTCGMTTSWALATRGRPRESWRASPAGCLLAPGSGLLAAWMACSAASGRPRPFRTASGPMAGAVVVASASGLAAWILRTYWSG</sequence>
<feature type="transmembrane region" description="Helical" evidence="1">
    <location>
        <begin position="122"/>
        <end position="143"/>
    </location>
</feature>
<protein>
    <recommendedName>
        <fullName evidence="4">DUF2752 domain-containing protein</fullName>
    </recommendedName>
</protein>
<evidence type="ECO:0000313" key="3">
    <source>
        <dbReference type="Proteomes" id="UP000317835"/>
    </source>
</evidence>
<dbReference type="RefSeq" id="WP_145277319.1">
    <property type="nucleotide sequence ID" value="NZ_CP036426.1"/>
</dbReference>
<reference evidence="2 3" key="1">
    <citation type="submission" date="2019-02" db="EMBL/GenBank/DDBJ databases">
        <title>Deep-cultivation of Planctomycetes and their phenomic and genomic characterization uncovers novel biology.</title>
        <authorList>
            <person name="Wiegand S."/>
            <person name="Jogler M."/>
            <person name="Boedeker C."/>
            <person name="Pinto D."/>
            <person name="Vollmers J."/>
            <person name="Rivas-Marin E."/>
            <person name="Kohn T."/>
            <person name="Peeters S.H."/>
            <person name="Heuer A."/>
            <person name="Rast P."/>
            <person name="Oberbeckmann S."/>
            <person name="Bunk B."/>
            <person name="Jeske O."/>
            <person name="Meyerdierks A."/>
            <person name="Storesund J.E."/>
            <person name="Kallscheuer N."/>
            <person name="Luecker S."/>
            <person name="Lage O.M."/>
            <person name="Pohl T."/>
            <person name="Merkel B.J."/>
            <person name="Hornburger P."/>
            <person name="Mueller R.-W."/>
            <person name="Bruemmer F."/>
            <person name="Labrenz M."/>
            <person name="Spormann A.M."/>
            <person name="Op den Camp H."/>
            <person name="Overmann J."/>
            <person name="Amann R."/>
            <person name="Jetten M.S.M."/>
            <person name="Mascher T."/>
            <person name="Medema M.H."/>
            <person name="Devos D.P."/>
            <person name="Kaster A.-K."/>
            <person name="Ovreas L."/>
            <person name="Rohde M."/>
            <person name="Galperin M.Y."/>
            <person name="Jogler C."/>
        </authorList>
    </citation>
    <scope>NUCLEOTIDE SEQUENCE [LARGE SCALE GENOMIC DNA]</scope>
    <source>
        <strain evidence="2 3">ElP</strain>
    </source>
</reference>
<dbReference type="EMBL" id="CP036426">
    <property type="protein sequence ID" value="QDV38654.1"/>
    <property type="molecule type" value="Genomic_DNA"/>
</dbReference>
<dbReference type="Proteomes" id="UP000317835">
    <property type="component" value="Chromosome"/>
</dbReference>
<evidence type="ECO:0000313" key="2">
    <source>
        <dbReference type="EMBL" id="QDV38654.1"/>
    </source>
</evidence>
<organism evidence="2 3">
    <name type="scientific">Tautonia plasticadhaerens</name>
    <dbReference type="NCBI Taxonomy" id="2527974"/>
    <lineage>
        <taxon>Bacteria</taxon>
        <taxon>Pseudomonadati</taxon>
        <taxon>Planctomycetota</taxon>
        <taxon>Planctomycetia</taxon>
        <taxon>Isosphaerales</taxon>
        <taxon>Isosphaeraceae</taxon>
        <taxon>Tautonia</taxon>
    </lineage>
</organism>
<keyword evidence="1" id="KW-1133">Transmembrane helix</keyword>
<dbReference type="Pfam" id="PF10825">
    <property type="entry name" value="DUF2752"/>
    <property type="match status" value="1"/>
</dbReference>
<accession>A0A518HCR1</accession>
<dbReference type="AlphaFoldDB" id="A0A518HCR1"/>
<dbReference type="KEGG" id="tpla:ElP_66090"/>
<keyword evidence="1" id="KW-0812">Transmembrane</keyword>
<evidence type="ECO:0000256" key="1">
    <source>
        <dbReference type="SAM" id="Phobius"/>
    </source>
</evidence>
<keyword evidence="3" id="KW-1185">Reference proteome</keyword>
<gene>
    <name evidence="2" type="ORF">ElP_66090</name>
</gene>
<dbReference type="InterPro" id="IPR021215">
    <property type="entry name" value="DUF2752"/>
</dbReference>
<name>A0A518HCR1_9BACT</name>
<dbReference type="OrthoDB" id="285957at2"/>
<keyword evidence="1" id="KW-0472">Membrane</keyword>
<evidence type="ECO:0008006" key="4">
    <source>
        <dbReference type="Google" id="ProtNLM"/>
    </source>
</evidence>
<proteinExistence type="predicted"/>